<dbReference type="PANTHER" id="PTHR46236:SF35">
    <property type="entry name" value="MATH DOMAIN-CONTAINING PROTEIN"/>
    <property type="match status" value="1"/>
</dbReference>
<accession>A0A565BXR6</accession>
<protein>
    <recommendedName>
        <fullName evidence="2">MATH domain-containing protein</fullName>
    </recommendedName>
</protein>
<reference evidence="3" key="1">
    <citation type="submission" date="2019-07" db="EMBL/GenBank/DDBJ databases">
        <authorList>
            <person name="Dittberner H."/>
        </authorList>
    </citation>
    <scope>NUCLEOTIDE SEQUENCE [LARGE SCALE GENOMIC DNA]</scope>
</reference>
<comment type="caution">
    <text evidence="3">The sequence shown here is derived from an EMBL/GenBank/DDBJ whole genome shotgun (WGS) entry which is preliminary data.</text>
</comment>
<dbReference type="CDD" id="cd00121">
    <property type="entry name" value="MATH"/>
    <property type="match status" value="1"/>
</dbReference>
<dbReference type="InterPro" id="IPR050804">
    <property type="entry name" value="MCC"/>
</dbReference>
<dbReference type="EMBL" id="CABITT030000005">
    <property type="protein sequence ID" value="VVB06144.1"/>
    <property type="molecule type" value="Genomic_DNA"/>
</dbReference>
<dbReference type="OrthoDB" id="289038at2759"/>
<sequence>MQGDLSMGNEAVKRFTWVFKDFSSLQSEFIESDHFVISGCKWWLVAYYRDRRTKHLSLFLISSIFRNFTETQLWLDQKVPFKCYPELIPLTKLHAKDGGFLVNNEVKIVAEVEVLEVINKLDVSVKSQEVTQPRKKTKLNDDGDVSSHLHTETSSVRGTIDVNGFQAESVKRIFERHPEIASECRIKNQDLRTSYMNVLLSIIKMLFKSPQDASMDDLSHVEAALAYMKNVGFKLDWLEKKLDQVKENKKKCARV</sequence>
<evidence type="ECO:0000259" key="2">
    <source>
        <dbReference type="PROSITE" id="PS50144"/>
    </source>
</evidence>
<proteinExistence type="predicted"/>
<dbReference type="Gene3D" id="2.60.210.10">
    <property type="entry name" value="Apoptosis, Tumor Necrosis Factor Receptor Associated Protein 2, Chain A"/>
    <property type="match status" value="1"/>
</dbReference>
<feature type="domain" description="MATH" evidence="2">
    <location>
        <begin position="12"/>
        <end position="112"/>
    </location>
</feature>
<dbReference type="InterPro" id="IPR008974">
    <property type="entry name" value="TRAF-like"/>
</dbReference>
<name>A0A565BXR6_9BRAS</name>
<dbReference type="PANTHER" id="PTHR46236">
    <property type="entry name" value="TRAF-LIKE SUPERFAMILY PROTEIN"/>
    <property type="match status" value="1"/>
</dbReference>
<keyword evidence="4" id="KW-1185">Reference proteome</keyword>
<evidence type="ECO:0000313" key="3">
    <source>
        <dbReference type="EMBL" id="VVB06144.1"/>
    </source>
</evidence>
<dbReference type="Proteomes" id="UP000489600">
    <property type="component" value="Unassembled WGS sequence"/>
</dbReference>
<keyword evidence="1" id="KW-0175">Coiled coil</keyword>
<evidence type="ECO:0000313" key="4">
    <source>
        <dbReference type="Proteomes" id="UP000489600"/>
    </source>
</evidence>
<dbReference type="InterPro" id="IPR002083">
    <property type="entry name" value="MATH/TRAF_dom"/>
</dbReference>
<evidence type="ECO:0000256" key="1">
    <source>
        <dbReference type="ARBA" id="ARBA00023054"/>
    </source>
</evidence>
<dbReference type="AlphaFoldDB" id="A0A565BXR6"/>
<dbReference type="SUPFAM" id="SSF49599">
    <property type="entry name" value="TRAF domain-like"/>
    <property type="match status" value="1"/>
</dbReference>
<gene>
    <name evidence="3" type="ORF">ANE_LOCUS16588</name>
</gene>
<organism evidence="3 4">
    <name type="scientific">Arabis nemorensis</name>
    <dbReference type="NCBI Taxonomy" id="586526"/>
    <lineage>
        <taxon>Eukaryota</taxon>
        <taxon>Viridiplantae</taxon>
        <taxon>Streptophyta</taxon>
        <taxon>Embryophyta</taxon>
        <taxon>Tracheophyta</taxon>
        <taxon>Spermatophyta</taxon>
        <taxon>Magnoliopsida</taxon>
        <taxon>eudicotyledons</taxon>
        <taxon>Gunneridae</taxon>
        <taxon>Pentapetalae</taxon>
        <taxon>rosids</taxon>
        <taxon>malvids</taxon>
        <taxon>Brassicales</taxon>
        <taxon>Brassicaceae</taxon>
        <taxon>Arabideae</taxon>
        <taxon>Arabis</taxon>
    </lineage>
</organism>
<dbReference type="PROSITE" id="PS50144">
    <property type="entry name" value="MATH"/>
    <property type="match status" value="1"/>
</dbReference>